<reference evidence="2" key="1">
    <citation type="journal article" date="2009" name="Rice">
        <title>De Novo Next Generation Sequencing of Plant Genomes.</title>
        <authorList>
            <person name="Rounsley S."/>
            <person name="Marri P.R."/>
            <person name="Yu Y."/>
            <person name="He R."/>
            <person name="Sisneros N."/>
            <person name="Goicoechea J.L."/>
            <person name="Lee S.J."/>
            <person name="Angelova A."/>
            <person name="Kudrna D."/>
            <person name="Luo M."/>
            <person name="Affourtit J."/>
            <person name="Desany B."/>
            <person name="Knight J."/>
            <person name="Niazi F."/>
            <person name="Egholm M."/>
            <person name="Wing R.A."/>
        </authorList>
    </citation>
    <scope>NUCLEOTIDE SEQUENCE [LARGE SCALE GENOMIC DNA]</scope>
    <source>
        <strain evidence="2">cv. IRGC 105608</strain>
    </source>
</reference>
<feature type="compositionally biased region" description="Basic and acidic residues" evidence="1">
    <location>
        <begin position="27"/>
        <end position="40"/>
    </location>
</feature>
<organism evidence="2">
    <name type="scientific">Oryza barthii</name>
    <dbReference type="NCBI Taxonomy" id="65489"/>
    <lineage>
        <taxon>Eukaryota</taxon>
        <taxon>Viridiplantae</taxon>
        <taxon>Streptophyta</taxon>
        <taxon>Embryophyta</taxon>
        <taxon>Tracheophyta</taxon>
        <taxon>Spermatophyta</taxon>
        <taxon>Magnoliopsida</taxon>
        <taxon>Liliopsida</taxon>
        <taxon>Poales</taxon>
        <taxon>Poaceae</taxon>
        <taxon>BOP clade</taxon>
        <taxon>Oryzoideae</taxon>
        <taxon>Oryzeae</taxon>
        <taxon>Oryzinae</taxon>
        <taxon>Oryza</taxon>
    </lineage>
</organism>
<protein>
    <recommendedName>
        <fullName evidence="4">DUF834 domain-containing protein</fullName>
    </recommendedName>
</protein>
<dbReference type="HOGENOM" id="CLU_2350075_0_0_1"/>
<proteinExistence type="predicted"/>
<dbReference type="EnsemblPlants" id="OBART03G29590.1">
    <property type="protein sequence ID" value="OBART03G29590.1"/>
    <property type="gene ID" value="OBART03G29590"/>
</dbReference>
<dbReference type="Gramene" id="OBART03G29590.1">
    <property type="protein sequence ID" value="OBART03G29590.1"/>
    <property type="gene ID" value="OBART03G29590"/>
</dbReference>
<dbReference type="AlphaFoldDB" id="A0A0D3FMF3"/>
<dbReference type="PaxDb" id="65489-OBART03G29590.1"/>
<evidence type="ECO:0000256" key="1">
    <source>
        <dbReference type="SAM" id="MobiDB-lite"/>
    </source>
</evidence>
<feature type="region of interest" description="Disordered" evidence="1">
    <location>
        <begin position="27"/>
        <end position="58"/>
    </location>
</feature>
<name>A0A0D3FMF3_9ORYZ</name>
<evidence type="ECO:0000313" key="2">
    <source>
        <dbReference type="EnsemblPlants" id="OBART03G29590.1"/>
    </source>
</evidence>
<evidence type="ECO:0008006" key="4">
    <source>
        <dbReference type="Google" id="ProtNLM"/>
    </source>
</evidence>
<sequence>MQPPELPVFPPAISTAAAAAGDRWLGEARSQETDSGRRWLEGSPEWGVAAGAGESDGTAWETAALGLGEREGEKENGRKGEKRKKLGVYLGFLGIFH</sequence>
<evidence type="ECO:0000313" key="3">
    <source>
        <dbReference type="Proteomes" id="UP000026960"/>
    </source>
</evidence>
<accession>A0A0D3FMF3</accession>
<reference evidence="2" key="2">
    <citation type="submission" date="2015-03" db="UniProtKB">
        <authorList>
            <consortium name="EnsemblPlants"/>
        </authorList>
    </citation>
    <scope>IDENTIFICATION</scope>
</reference>
<dbReference type="Proteomes" id="UP000026960">
    <property type="component" value="Chromosome 3"/>
</dbReference>
<keyword evidence="3" id="KW-1185">Reference proteome</keyword>